<keyword evidence="2" id="KW-1185">Reference proteome</keyword>
<name>A0A9P8YGW6_9PEZI</name>
<organism evidence="1 2">
    <name type="scientific">Microdochium trichocladiopsis</name>
    <dbReference type="NCBI Taxonomy" id="1682393"/>
    <lineage>
        <taxon>Eukaryota</taxon>
        <taxon>Fungi</taxon>
        <taxon>Dikarya</taxon>
        <taxon>Ascomycota</taxon>
        <taxon>Pezizomycotina</taxon>
        <taxon>Sordariomycetes</taxon>
        <taxon>Xylariomycetidae</taxon>
        <taxon>Xylariales</taxon>
        <taxon>Microdochiaceae</taxon>
        <taxon>Microdochium</taxon>
    </lineage>
</organism>
<dbReference type="GeneID" id="70182352"/>
<evidence type="ECO:0000313" key="1">
    <source>
        <dbReference type="EMBL" id="KAH7037749.1"/>
    </source>
</evidence>
<accession>A0A9P8YGW6</accession>
<reference evidence="1" key="1">
    <citation type="journal article" date="2021" name="Nat. Commun.">
        <title>Genetic determinants of endophytism in the Arabidopsis root mycobiome.</title>
        <authorList>
            <person name="Mesny F."/>
            <person name="Miyauchi S."/>
            <person name="Thiergart T."/>
            <person name="Pickel B."/>
            <person name="Atanasova L."/>
            <person name="Karlsson M."/>
            <person name="Huettel B."/>
            <person name="Barry K.W."/>
            <person name="Haridas S."/>
            <person name="Chen C."/>
            <person name="Bauer D."/>
            <person name="Andreopoulos W."/>
            <person name="Pangilinan J."/>
            <person name="LaButti K."/>
            <person name="Riley R."/>
            <person name="Lipzen A."/>
            <person name="Clum A."/>
            <person name="Drula E."/>
            <person name="Henrissat B."/>
            <person name="Kohler A."/>
            <person name="Grigoriev I.V."/>
            <person name="Martin F.M."/>
            <person name="Hacquard S."/>
        </authorList>
    </citation>
    <scope>NUCLEOTIDE SEQUENCE</scope>
    <source>
        <strain evidence="1">MPI-CAGE-CH-0230</strain>
    </source>
</reference>
<dbReference type="EMBL" id="JAGTJQ010000002">
    <property type="protein sequence ID" value="KAH7037749.1"/>
    <property type="molecule type" value="Genomic_DNA"/>
</dbReference>
<proteinExistence type="predicted"/>
<gene>
    <name evidence="1" type="ORF">B0I36DRAFT_314734</name>
</gene>
<dbReference type="AlphaFoldDB" id="A0A9P8YGW6"/>
<comment type="caution">
    <text evidence="1">The sequence shown here is derived from an EMBL/GenBank/DDBJ whole genome shotgun (WGS) entry which is preliminary data.</text>
</comment>
<sequence length="77" mass="8623">MAQFMHGQITLRVCHALHGRLKSREQAATTHWLSTYRKAMVPPARGRPDATQQNMSCHFDVSCGVLSLCRAALCECH</sequence>
<dbReference type="RefSeq" id="XP_046016870.1">
    <property type="nucleotide sequence ID" value="XM_046152806.1"/>
</dbReference>
<evidence type="ECO:0000313" key="2">
    <source>
        <dbReference type="Proteomes" id="UP000756346"/>
    </source>
</evidence>
<protein>
    <submittedName>
        <fullName evidence="1">Uncharacterized protein</fullName>
    </submittedName>
</protein>
<dbReference type="Proteomes" id="UP000756346">
    <property type="component" value="Unassembled WGS sequence"/>
</dbReference>